<evidence type="ECO:0000313" key="5">
    <source>
        <dbReference type="EMBL" id="OMJ68635.1"/>
    </source>
</evidence>
<dbReference type="OrthoDB" id="440760at2759"/>
<dbReference type="GO" id="GO:0006396">
    <property type="term" value="P:RNA processing"/>
    <property type="evidence" value="ECO:0007669"/>
    <property type="project" value="InterPro"/>
</dbReference>
<accession>A0A1R2AW12</accession>
<keyword evidence="2" id="KW-0963">Cytoplasm</keyword>
<evidence type="ECO:0000259" key="4">
    <source>
        <dbReference type="Pfam" id="PF10447"/>
    </source>
</evidence>
<protein>
    <recommendedName>
        <fullName evidence="4">Exosome complex component CSL4 C-terminal domain-containing protein</fullName>
    </recommendedName>
</protein>
<evidence type="ECO:0000256" key="1">
    <source>
        <dbReference type="ARBA" id="ARBA00004604"/>
    </source>
</evidence>
<dbReference type="InterPro" id="IPR019495">
    <property type="entry name" value="EXOSC1_C"/>
</dbReference>
<evidence type="ECO:0000313" key="6">
    <source>
        <dbReference type="Proteomes" id="UP000187209"/>
    </source>
</evidence>
<comment type="caution">
    <text evidence="5">The sequence shown here is derived from an EMBL/GenBank/DDBJ whole genome shotgun (WGS) entry which is preliminary data.</text>
</comment>
<dbReference type="Pfam" id="PF10447">
    <property type="entry name" value="EXOSC1"/>
    <property type="match status" value="1"/>
</dbReference>
<feature type="domain" description="Exosome complex component CSL4 C-terminal" evidence="4">
    <location>
        <begin position="77"/>
        <end position="117"/>
    </location>
</feature>
<dbReference type="PANTHER" id="PTHR12686:SF8">
    <property type="entry name" value="EXOSOME COMPLEX COMPONENT CSL4"/>
    <property type="match status" value="1"/>
</dbReference>
<dbReference type="GO" id="GO:0000176">
    <property type="term" value="C:nuclear exosome (RNase complex)"/>
    <property type="evidence" value="ECO:0007669"/>
    <property type="project" value="TreeGrafter"/>
</dbReference>
<dbReference type="GO" id="GO:0005737">
    <property type="term" value="C:cytoplasm"/>
    <property type="evidence" value="ECO:0007669"/>
    <property type="project" value="TreeGrafter"/>
</dbReference>
<evidence type="ECO:0000256" key="2">
    <source>
        <dbReference type="ARBA" id="ARBA00022490"/>
    </source>
</evidence>
<keyword evidence="6" id="KW-1185">Reference proteome</keyword>
<dbReference type="InterPro" id="IPR039771">
    <property type="entry name" value="Csl4"/>
</dbReference>
<dbReference type="Proteomes" id="UP000187209">
    <property type="component" value="Unassembled WGS sequence"/>
</dbReference>
<gene>
    <name evidence="5" type="ORF">SteCoe_33868</name>
</gene>
<comment type="subcellular location">
    <subcellularLocation>
        <location evidence="1">Nucleus</location>
        <location evidence="1">Nucleolus</location>
    </subcellularLocation>
</comment>
<organism evidence="5 6">
    <name type="scientific">Stentor coeruleus</name>
    <dbReference type="NCBI Taxonomy" id="5963"/>
    <lineage>
        <taxon>Eukaryota</taxon>
        <taxon>Sar</taxon>
        <taxon>Alveolata</taxon>
        <taxon>Ciliophora</taxon>
        <taxon>Postciliodesmatophora</taxon>
        <taxon>Heterotrichea</taxon>
        <taxon>Heterotrichida</taxon>
        <taxon>Stentoridae</taxon>
        <taxon>Stentor</taxon>
    </lineage>
</organism>
<reference evidence="5 6" key="1">
    <citation type="submission" date="2016-11" db="EMBL/GenBank/DDBJ databases">
        <title>The macronuclear genome of Stentor coeruleus: a giant cell with tiny introns.</title>
        <authorList>
            <person name="Slabodnick M."/>
            <person name="Ruby J.G."/>
            <person name="Reiff S.B."/>
            <person name="Swart E.C."/>
            <person name="Gosai S."/>
            <person name="Prabakaran S."/>
            <person name="Witkowska E."/>
            <person name="Larue G.E."/>
            <person name="Fisher S."/>
            <person name="Freeman R.M."/>
            <person name="Gunawardena J."/>
            <person name="Chu W."/>
            <person name="Stover N.A."/>
            <person name="Gregory B.D."/>
            <person name="Nowacki M."/>
            <person name="Derisi J."/>
            <person name="Roy S.W."/>
            <person name="Marshall W.F."/>
            <person name="Sood P."/>
        </authorList>
    </citation>
    <scope>NUCLEOTIDE SEQUENCE [LARGE SCALE GENOMIC DNA]</scope>
    <source>
        <strain evidence="5">WM001</strain>
    </source>
</reference>
<dbReference type="EMBL" id="MPUH01001301">
    <property type="protein sequence ID" value="OMJ68635.1"/>
    <property type="molecule type" value="Genomic_DNA"/>
</dbReference>
<proteinExistence type="predicted"/>
<dbReference type="SUPFAM" id="SSF50249">
    <property type="entry name" value="Nucleic acid-binding proteins"/>
    <property type="match status" value="1"/>
</dbReference>
<dbReference type="AlphaFoldDB" id="A0A1R2AW12"/>
<keyword evidence="3" id="KW-0271">Exosome</keyword>
<dbReference type="PANTHER" id="PTHR12686">
    <property type="entry name" value="3'-5' EXORIBONUCLEASE CSL4-RELATED"/>
    <property type="match status" value="1"/>
</dbReference>
<dbReference type="Gene3D" id="2.40.50.140">
    <property type="entry name" value="Nucleic acid-binding proteins"/>
    <property type="match status" value="1"/>
</dbReference>
<dbReference type="GO" id="GO:0003723">
    <property type="term" value="F:RNA binding"/>
    <property type="evidence" value="ECO:0007669"/>
    <property type="project" value="InterPro"/>
</dbReference>
<dbReference type="GO" id="GO:0005730">
    <property type="term" value="C:nucleolus"/>
    <property type="evidence" value="ECO:0007669"/>
    <property type="project" value="UniProtKB-SubCell"/>
</dbReference>
<sequence>MLFPGETIDTISRSGTFCDNGIWRTTVLGYSDDSGQFAMHNKEQIVPKIGSEVFCRVFKITYSMAQAHILSVNNRTLQSSFLGIIRLQDIRKHEVEKLVMEECFQPGDIVKAKVISLGDSKYFYLSTAETEYGVILAWSKDKRLLPYNWEEMIDSDTQQTYKRKVAKPLILE</sequence>
<evidence type="ECO:0000256" key="3">
    <source>
        <dbReference type="ARBA" id="ARBA00022835"/>
    </source>
</evidence>
<dbReference type="InterPro" id="IPR012340">
    <property type="entry name" value="NA-bd_OB-fold"/>
</dbReference>
<name>A0A1R2AW12_9CILI</name>